<sequence length="153" mass="17158">MCDASYNFVLVDIGAAGRCSDGGVFSSSEMGKSFINNILNVPTEKEIGQYGLIPFYAVADEAFPLLKNLIRPFPGRGKRKLPLDESIFNYRLSRSRRTIENTFGIMASKWRILRRPIIAGEKTVNAITKAVVVLHNFVKMSEKMLKFDITVAH</sequence>
<protein>
    <submittedName>
        <fullName evidence="5">Uncharacterized protein LOC112680583</fullName>
    </submittedName>
    <submittedName>
        <fullName evidence="6">Uncharacterized protein LOC112683759</fullName>
    </submittedName>
</protein>
<dbReference type="Proteomes" id="UP000694846">
    <property type="component" value="Unplaced"/>
</dbReference>
<dbReference type="GO" id="GO:0046872">
    <property type="term" value="F:metal ion binding"/>
    <property type="evidence" value="ECO:0007669"/>
    <property type="project" value="UniProtKB-KW"/>
</dbReference>
<proteinExistence type="predicted"/>
<evidence type="ECO:0000256" key="2">
    <source>
        <dbReference type="ARBA" id="ARBA00022723"/>
    </source>
</evidence>
<evidence type="ECO:0000313" key="4">
    <source>
        <dbReference type="Proteomes" id="UP000694846"/>
    </source>
</evidence>
<evidence type="ECO:0000259" key="3">
    <source>
        <dbReference type="Pfam" id="PF13359"/>
    </source>
</evidence>
<keyword evidence="2" id="KW-0479">Metal-binding</keyword>
<keyword evidence="4" id="KW-1185">Reference proteome</keyword>
<dbReference type="RefSeq" id="XP_025410704.1">
    <property type="nucleotide sequence ID" value="XM_025554919.1"/>
</dbReference>
<organism evidence="4 6">
    <name type="scientific">Sipha flava</name>
    <name type="common">yellow sugarcane aphid</name>
    <dbReference type="NCBI Taxonomy" id="143950"/>
    <lineage>
        <taxon>Eukaryota</taxon>
        <taxon>Metazoa</taxon>
        <taxon>Ecdysozoa</taxon>
        <taxon>Arthropoda</taxon>
        <taxon>Hexapoda</taxon>
        <taxon>Insecta</taxon>
        <taxon>Pterygota</taxon>
        <taxon>Neoptera</taxon>
        <taxon>Paraneoptera</taxon>
        <taxon>Hemiptera</taxon>
        <taxon>Sternorrhyncha</taxon>
        <taxon>Aphidomorpha</taxon>
        <taxon>Aphidoidea</taxon>
        <taxon>Aphididae</taxon>
        <taxon>Sipha</taxon>
    </lineage>
</organism>
<dbReference type="OrthoDB" id="6590480at2759"/>
<accession>A0A8B8FII1</accession>
<reference evidence="5 6" key="1">
    <citation type="submission" date="2025-04" db="UniProtKB">
        <authorList>
            <consortium name="RefSeq"/>
        </authorList>
    </citation>
    <scope>IDENTIFICATION</scope>
    <source>
        <tissue evidence="5 6">Whole body</tissue>
    </source>
</reference>
<dbReference type="InterPro" id="IPR027806">
    <property type="entry name" value="HARBI1_dom"/>
</dbReference>
<evidence type="ECO:0000313" key="5">
    <source>
        <dbReference type="RefSeq" id="XP_025406516.1"/>
    </source>
</evidence>
<dbReference type="AlphaFoldDB" id="A0A8B8FII1"/>
<dbReference type="RefSeq" id="XP_025406516.1">
    <property type="nucleotide sequence ID" value="XM_025550731.1"/>
</dbReference>
<evidence type="ECO:0000256" key="1">
    <source>
        <dbReference type="ARBA" id="ARBA00001968"/>
    </source>
</evidence>
<feature type="domain" description="DDE Tnp4" evidence="3">
    <location>
        <begin position="2"/>
        <end position="136"/>
    </location>
</feature>
<evidence type="ECO:0000313" key="6">
    <source>
        <dbReference type="RefSeq" id="XP_025410704.1"/>
    </source>
</evidence>
<dbReference type="GeneID" id="112683759"/>
<name>A0A8B8FII1_9HEMI</name>
<dbReference type="Pfam" id="PF13359">
    <property type="entry name" value="DDE_Tnp_4"/>
    <property type="match status" value="1"/>
</dbReference>
<gene>
    <name evidence="6" type="primary">LOC112683759</name>
    <name evidence="5" type="synonym">LOC112680583</name>
</gene>
<comment type="cofactor">
    <cofactor evidence="1">
        <name>a divalent metal cation</name>
        <dbReference type="ChEBI" id="CHEBI:60240"/>
    </cofactor>
</comment>